<dbReference type="GO" id="GO:0004714">
    <property type="term" value="F:transmembrane receptor protein tyrosine kinase activity"/>
    <property type="evidence" value="ECO:0007669"/>
    <property type="project" value="UniProtKB-EC"/>
</dbReference>
<evidence type="ECO:0000256" key="12">
    <source>
        <dbReference type="ARBA" id="ARBA00023137"/>
    </source>
</evidence>
<keyword evidence="12" id="KW-0829">Tyrosine-protein kinase</keyword>
<keyword evidence="10 19" id="KW-1133">Transmembrane helix</keyword>
<keyword evidence="3" id="KW-1003">Cell membrane</keyword>
<dbReference type="EC" id="2.7.10.1" evidence="2"/>
<dbReference type="InParanoid" id="A8XUH7"/>
<dbReference type="InterPro" id="IPR000719">
    <property type="entry name" value="Prot_kinase_dom"/>
</dbReference>
<dbReference type="PROSITE" id="PS00107">
    <property type="entry name" value="PROTEIN_KINASE_ATP"/>
    <property type="match status" value="1"/>
</dbReference>
<dbReference type="FunFam" id="1.10.510.10:FF:001727">
    <property type="entry name" value="Tyrosine-protein kinase receptor svh-2"/>
    <property type="match status" value="1"/>
</dbReference>
<dbReference type="KEGG" id="cbr:CBG_18982"/>
<evidence type="ECO:0000256" key="11">
    <source>
        <dbReference type="ARBA" id="ARBA00023136"/>
    </source>
</evidence>
<feature type="transmembrane region" description="Helical" evidence="19">
    <location>
        <begin position="950"/>
        <end position="973"/>
    </location>
</feature>
<keyword evidence="13 17" id="KW-1015">Disulfide bond</keyword>
<dbReference type="eggNOG" id="KOG1095">
    <property type="taxonomic scope" value="Eukaryota"/>
</dbReference>
<evidence type="ECO:0000256" key="2">
    <source>
        <dbReference type="ARBA" id="ARBA00011902"/>
    </source>
</evidence>
<keyword evidence="4" id="KW-0808">Transferase</keyword>
<proteinExistence type="predicted"/>
<dbReference type="GO" id="GO:0045664">
    <property type="term" value="P:regulation of neuron differentiation"/>
    <property type="evidence" value="ECO:0000318"/>
    <property type="project" value="GO_Central"/>
</dbReference>
<evidence type="ECO:0000256" key="7">
    <source>
        <dbReference type="ARBA" id="ARBA00022741"/>
    </source>
</evidence>
<evidence type="ECO:0000256" key="4">
    <source>
        <dbReference type="ARBA" id="ARBA00022679"/>
    </source>
</evidence>
<dbReference type="InterPro" id="IPR020635">
    <property type="entry name" value="Tyr_kinase_cat_dom"/>
</dbReference>
<dbReference type="PANTHER" id="PTHR24416">
    <property type="entry name" value="TYROSINE-PROTEIN KINASE RECEPTOR"/>
    <property type="match status" value="1"/>
</dbReference>
<dbReference type="PANTHER" id="PTHR24416:SF604">
    <property type="entry name" value="RECEPTOR PROTEIN-TYROSINE KINASE"/>
    <property type="match status" value="1"/>
</dbReference>
<dbReference type="CDD" id="cd00112">
    <property type="entry name" value="LDLa"/>
    <property type="match status" value="1"/>
</dbReference>
<dbReference type="PROSITE" id="PS50068">
    <property type="entry name" value="LDLRA_2"/>
    <property type="match status" value="1"/>
</dbReference>
<evidence type="ECO:0000313" key="22">
    <source>
        <dbReference type="Proteomes" id="UP000008549"/>
    </source>
</evidence>
<evidence type="ECO:0000256" key="3">
    <source>
        <dbReference type="ARBA" id="ARBA00022475"/>
    </source>
</evidence>
<keyword evidence="15" id="KW-0325">Glycoprotein</keyword>
<dbReference type="SMART" id="SM00192">
    <property type="entry name" value="LDLa"/>
    <property type="match status" value="1"/>
</dbReference>
<sequence>MSADRCIRVLCFQSSVKHTGGTMRKRVLWKEFLILFRISLVTSIPPNETFNLARYYEARLDVQLLDDPKKRTYFIAAETKEEAVNKFSTISSNCSLLSDVEVYSCKEGEKFCDFPNNPTFKTYKFEDECECYVDSCDRDSNSTDSMILYPGCFCEPREMQCDFQGSCPHWTQKSDHDALVFKTWPMKKEKNPQPTFEQFIQAGDEHAVLHRKTVSLYSSKFFRQSGFNCSLNFKHHFTHQSTSSRLVVKALMKNTTKSSKTLYEYTEKREKIAWENAFVAIGSYSEPFKITIDCETGSRKKKNYTEKVFACGLAEIAFEDCADIRNPKEQCSRGDQFLCTTNRNTKCLKDAQCDLKRDCSDGSDEMNCGSVVGTMCNFESPDGFCDGWLQTTRIIGPTQKLFEPTTVAPSNKIEEKPSILLKKRAPSTRIKEARKGSGQMLVYDYLEVQDLSRRRSVLQSPAFPRTNPAAYDHNSPMFETCTLRFYVCSRAYPKTWEIAIISKSGNPFDSGRTVLYEGKYDPNTVATMDSNQPICKWERVLLTVPRQNAGFRLGIFVDNLHMEDVFAIDDLSFSPSCFEKSINESTWEIPDLTISTCGTSGSKQPDTELCKKERELDGQTGHFLKEDGSQEWTVPVEGFYRIDACGAGGGSTSATNGEPGDCITLQVHLMENIALRMIVGQVGESACLIEHEDEFHSTSCSKNSEIARRDNDGGAGGGGATLIKVESDQWNVVIGGGAGASWIDEHEEEIDNAGYGASVIPVDFDEKCNVTCVSVTQTDFLAETRNRCPIDINGEKDYSTVYGGFGGGGISCGILGGGGAGYKAGNPFGKGRERSGTSNVTDNFSKNVLYFQSNKVEEGYIKIKFCRKQCAKPSICRFRKNYYVEEYCACPDGSNFTDTPDACACPLDCPASSTCQYRNFTFEPFCQCNNGKFLDDFSIEFCEESPPWTWYNYVFLMFLIFMIIVSTGIVFYYQKKQKKMSEKLVELKEINKAQADLYQAGFNYTDLVFCGEKREEAVRGLPNISRDEIALGIILGKGHFGEVCYAEIDGIRVAVKKISTAFKTSQAAQADFCNEALCMGTFTHENIVSLIGIDFETVPFMLAIEFMEGGDLLSFVKDSRPNHQSLNPLHLRMADLVAVCRDVAAGCECLEGFKYVHRDIAARNILLTTRGPGRVAKIADFGMAKEIKNDNLYYRVHGRAVLPIKWTPPESFIDGVFTTQSDVWSFGILCWEVFSLGVVPYPNRRNEEVMLMLTEGARLEYPYGIPTKVYRMMRACWRTPPDERPSFKQVVECLREILDDSSSAGMPFPIHPAVRASFAHSQSTPVSVETPMTAITDISLNSTFTDASTVKISTSQQEMQDRMELHEMMLQREKPYTSDMTSCVVDSLRKDLARAEYETGMTSVPQPQYLSPQSIDESEQLIPDSNTVIEQTPPTSLIDLNRLAVQNTGPTLHRPDSLNFNDPYSSSIPLLECQTR</sequence>
<dbReference type="InterPro" id="IPR008266">
    <property type="entry name" value="Tyr_kinase_AS"/>
</dbReference>
<keyword evidence="5 19" id="KW-0812">Transmembrane</keyword>
<dbReference type="WormBase" id="CBG18982">
    <property type="protein sequence ID" value="CBP38441"/>
    <property type="gene ID" value="WBGene00038273"/>
    <property type="gene designation" value="Cbr-scd-2"/>
</dbReference>
<evidence type="ECO:0000256" key="14">
    <source>
        <dbReference type="ARBA" id="ARBA00023170"/>
    </source>
</evidence>
<feature type="disulfide bond" evidence="17">
    <location>
        <begin position="353"/>
        <end position="368"/>
    </location>
</feature>
<dbReference type="GO" id="GO:0040024">
    <property type="term" value="P:dauer larval development"/>
    <property type="evidence" value="ECO:0007669"/>
    <property type="project" value="EnsemblMetazoa"/>
</dbReference>
<dbReference type="InterPro" id="IPR001245">
    <property type="entry name" value="Ser-Thr/Tyr_kinase_cat_dom"/>
</dbReference>
<name>A8XUH7_CAEBR</name>
<dbReference type="PRINTS" id="PR00109">
    <property type="entry name" value="TYRKINASE"/>
</dbReference>
<dbReference type="Pfam" id="PF07714">
    <property type="entry name" value="PK_Tyr_Ser-Thr"/>
    <property type="match status" value="1"/>
</dbReference>
<evidence type="ECO:0000256" key="19">
    <source>
        <dbReference type="SAM" id="Phobius"/>
    </source>
</evidence>
<dbReference type="InterPro" id="IPR017441">
    <property type="entry name" value="Protein_kinase_ATP_BS"/>
</dbReference>
<keyword evidence="11 19" id="KW-0472">Membrane</keyword>
<reference evidence="21 22" key="1">
    <citation type="journal article" date="2003" name="PLoS Biol.">
        <title>The genome sequence of Caenorhabditis briggsae: a platform for comparative genomics.</title>
        <authorList>
            <person name="Stein L.D."/>
            <person name="Bao Z."/>
            <person name="Blasiar D."/>
            <person name="Blumenthal T."/>
            <person name="Brent M.R."/>
            <person name="Chen N."/>
            <person name="Chinwalla A."/>
            <person name="Clarke L."/>
            <person name="Clee C."/>
            <person name="Coghlan A."/>
            <person name="Coulson A."/>
            <person name="D'Eustachio P."/>
            <person name="Fitch D.H."/>
            <person name="Fulton L.A."/>
            <person name="Fulton R.E."/>
            <person name="Griffiths-Jones S."/>
            <person name="Harris T.W."/>
            <person name="Hillier L.W."/>
            <person name="Kamath R."/>
            <person name="Kuwabara P.E."/>
            <person name="Mardis E.R."/>
            <person name="Marra M.A."/>
            <person name="Miner T.L."/>
            <person name="Minx P."/>
            <person name="Mullikin J.C."/>
            <person name="Plumb R.W."/>
            <person name="Rogers J."/>
            <person name="Schein J.E."/>
            <person name="Sohrmann M."/>
            <person name="Spieth J."/>
            <person name="Stajich J.E."/>
            <person name="Wei C."/>
            <person name="Willey D."/>
            <person name="Wilson R.K."/>
            <person name="Durbin R."/>
            <person name="Waterston R.H."/>
        </authorList>
    </citation>
    <scope>NUCLEOTIDE SEQUENCE [LARGE SCALE GENOMIC DNA]</scope>
    <source>
        <strain evidence="21 22">AF16</strain>
    </source>
</reference>
<dbReference type="Proteomes" id="UP000008549">
    <property type="component" value="Unassembled WGS sequence"/>
</dbReference>
<dbReference type="GO" id="GO:0005886">
    <property type="term" value="C:plasma membrane"/>
    <property type="evidence" value="ECO:0007669"/>
    <property type="project" value="UniProtKB-SubCell"/>
</dbReference>
<evidence type="ECO:0000313" key="23">
    <source>
        <dbReference type="WormBase" id="CBG18982"/>
    </source>
</evidence>
<dbReference type="FunFam" id="2.60.120.200:FF:000404">
    <property type="entry name" value="ALK tyrosine kinase receptor homolog scd-2"/>
    <property type="match status" value="1"/>
</dbReference>
<comment type="catalytic activity">
    <reaction evidence="16">
        <text>L-tyrosyl-[protein] + ATP = O-phospho-L-tyrosyl-[protein] + ADP + H(+)</text>
        <dbReference type="Rhea" id="RHEA:10596"/>
        <dbReference type="Rhea" id="RHEA-COMP:10136"/>
        <dbReference type="Rhea" id="RHEA-COMP:20101"/>
        <dbReference type="ChEBI" id="CHEBI:15378"/>
        <dbReference type="ChEBI" id="CHEBI:30616"/>
        <dbReference type="ChEBI" id="CHEBI:46858"/>
        <dbReference type="ChEBI" id="CHEBI:61978"/>
        <dbReference type="ChEBI" id="CHEBI:456216"/>
        <dbReference type="EC" id="2.7.10.1"/>
    </reaction>
</comment>
<organism evidence="21 22">
    <name type="scientific">Caenorhabditis briggsae</name>
    <dbReference type="NCBI Taxonomy" id="6238"/>
    <lineage>
        <taxon>Eukaryota</taxon>
        <taxon>Metazoa</taxon>
        <taxon>Ecdysozoa</taxon>
        <taxon>Nematoda</taxon>
        <taxon>Chromadorea</taxon>
        <taxon>Rhabditida</taxon>
        <taxon>Rhabditina</taxon>
        <taxon>Rhabditomorpha</taxon>
        <taxon>Rhabditoidea</taxon>
        <taxon>Rhabditidae</taxon>
        <taxon>Peloderinae</taxon>
        <taxon>Caenorhabditis</taxon>
    </lineage>
</organism>
<dbReference type="InterPro" id="IPR011009">
    <property type="entry name" value="Kinase-like_dom_sf"/>
</dbReference>
<dbReference type="SMART" id="SM00219">
    <property type="entry name" value="TyrKc"/>
    <property type="match status" value="1"/>
</dbReference>
<dbReference type="Pfam" id="PF12810">
    <property type="entry name" value="ALK_LTK_GRD"/>
    <property type="match status" value="1"/>
</dbReference>
<dbReference type="SUPFAM" id="SSF56112">
    <property type="entry name" value="Protein kinase-like (PK-like)"/>
    <property type="match status" value="1"/>
</dbReference>
<evidence type="ECO:0000256" key="10">
    <source>
        <dbReference type="ARBA" id="ARBA00022989"/>
    </source>
</evidence>
<gene>
    <name evidence="23" type="primary">scd-2</name>
    <name evidence="21" type="synonym">Cbr-scd-2</name>
    <name evidence="23" type="ORF">CBG18982</name>
    <name evidence="21" type="ORF">CBG_18982</name>
</gene>
<dbReference type="Gene3D" id="1.10.510.10">
    <property type="entry name" value="Transferase(Phosphotransferase) domain 1"/>
    <property type="match status" value="1"/>
</dbReference>
<keyword evidence="7 18" id="KW-0547">Nucleotide-binding</keyword>
<dbReference type="GO" id="GO:0050893">
    <property type="term" value="P:sensory processing"/>
    <property type="evidence" value="ECO:0007669"/>
    <property type="project" value="EnsemblMetazoa"/>
</dbReference>
<dbReference type="InterPro" id="IPR002172">
    <property type="entry name" value="LDrepeatLR_classA_rpt"/>
</dbReference>
<evidence type="ECO:0000256" key="8">
    <source>
        <dbReference type="ARBA" id="ARBA00022777"/>
    </source>
</evidence>
<dbReference type="CTD" id="8579289"/>
<reference evidence="21 22" key="2">
    <citation type="journal article" date="2011" name="PLoS Genet.">
        <title>Caenorhabditis briggsae recombinant inbred line genotypes reveal inter-strain incompatibility and the evolution of recombination.</title>
        <authorList>
            <person name="Ross J.A."/>
            <person name="Koboldt D.C."/>
            <person name="Staisch J.E."/>
            <person name="Chamberlin H.M."/>
            <person name="Gupta B.P."/>
            <person name="Miller R.D."/>
            <person name="Baird S.E."/>
            <person name="Haag E.S."/>
        </authorList>
    </citation>
    <scope>NUCLEOTIDE SEQUENCE [LARGE SCALE GENOMIC DNA]</scope>
    <source>
        <strain evidence="21 22">AF16</strain>
    </source>
</reference>
<protein>
    <recommendedName>
        <fullName evidence="2">receptor protein-tyrosine kinase</fullName>
        <ecNumber evidence="2">2.7.10.1</ecNumber>
    </recommendedName>
</protein>
<evidence type="ECO:0000313" key="21">
    <source>
        <dbReference type="EMBL" id="CAP36302.1"/>
    </source>
</evidence>
<evidence type="ECO:0000256" key="1">
    <source>
        <dbReference type="ARBA" id="ARBA00004251"/>
    </source>
</evidence>
<keyword evidence="9 18" id="KW-0067">ATP-binding</keyword>
<dbReference type="GeneID" id="8579289"/>
<dbReference type="Gene3D" id="2.60.120.200">
    <property type="match status" value="2"/>
</dbReference>
<dbReference type="RefSeq" id="XP_002637294.1">
    <property type="nucleotide sequence ID" value="XM_002637248.1"/>
</dbReference>
<dbReference type="PROSITE" id="PS00109">
    <property type="entry name" value="PROTEIN_KINASE_TYR"/>
    <property type="match status" value="1"/>
</dbReference>
<dbReference type="EMBL" id="HE601047">
    <property type="protein sequence ID" value="CAP36302.1"/>
    <property type="molecule type" value="Genomic_DNA"/>
</dbReference>
<feature type="domain" description="Protein kinase" evidence="20">
    <location>
        <begin position="1029"/>
        <end position="1298"/>
    </location>
</feature>
<comment type="caution">
    <text evidence="17">Lacks conserved residue(s) required for the propagation of feature annotation.</text>
</comment>
<evidence type="ECO:0000256" key="15">
    <source>
        <dbReference type="ARBA" id="ARBA00023180"/>
    </source>
</evidence>
<dbReference type="FunCoup" id="A8XUH7">
    <property type="interactions" value="135"/>
</dbReference>
<dbReference type="HOGENOM" id="CLU_253074_0_0_1"/>
<keyword evidence="22" id="KW-1185">Reference proteome</keyword>
<dbReference type="OMA" id="NTECYID"/>
<dbReference type="InterPro" id="IPR055163">
    <property type="entry name" value="ALK/LTK-like_GRD"/>
</dbReference>
<evidence type="ECO:0000256" key="17">
    <source>
        <dbReference type="PROSITE-ProRule" id="PRU00124"/>
    </source>
</evidence>
<evidence type="ECO:0000256" key="6">
    <source>
        <dbReference type="ARBA" id="ARBA00022729"/>
    </source>
</evidence>
<comment type="subcellular location">
    <subcellularLocation>
        <location evidence="1">Cell membrane</location>
        <topology evidence="1">Single-pass type I membrane protein</topology>
    </subcellularLocation>
</comment>
<keyword evidence="8" id="KW-0418">Kinase</keyword>
<accession>A8XUH7</accession>
<evidence type="ECO:0000256" key="16">
    <source>
        <dbReference type="ARBA" id="ARBA00051243"/>
    </source>
</evidence>
<dbReference type="GO" id="GO:0007606">
    <property type="term" value="P:sensory perception of chemical stimulus"/>
    <property type="evidence" value="ECO:0007669"/>
    <property type="project" value="EnsemblMetazoa"/>
</dbReference>
<evidence type="ECO:0000256" key="18">
    <source>
        <dbReference type="PROSITE-ProRule" id="PRU10141"/>
    </source>
</evidence>
<evidence type="ECO:0000256" key="9">
    <source>
        <dbReference type="ARBA" id="ARBA00022840"/>
    </source>
</evidence>
<evidence type="ECO:0000256" key="13">
    <source>
        <dbReference type="ARBA" id="ARBA00023157"/>
    </source>
</evidence>
<evidence type="ECO:0000256" key="5">
    <source>
        <dbReference type="ARBA" id="ARBA00022692"/>
    </source>
</evidence>
<dbReference type="STRING" id="6238.A8XUH7"/>
<dbReference type="InterPro" id="IPR050122">
    <property type="entry name" value="RTK"/>
</dbReference>
<evidence type="ECO:0000259" key="20">
    <source>
        <dbReference type="PROSITE" id="PS50011"/>
    </source>
</evidence>
<feature type="binding site" evidence="18">
    <location>
        <position position="1063"/>
    </location>
    <ligand>
        <name>ATP</name>
        <dbReference type="ChEBI" id="CHEBI:30616"/>
    </ligand>
</feature>
<dbReference type="PROSITE" id="PS50011">
    <property type="entry name" value="PROTEIN_KINASE_DOM"/>
    <property type="match status" value="1"/>
</dbReference>
<dbReference type="GO" id="GO:0005524">
    <property type="term" value="F:ATP binding"/>
    <property type="evidence" value="ECO:0007669"/>
    <property type="project" value="UniProtKB-UniRule"/>
</dbReference>
<keyword evidence="14" id="KW-0675">Receptor</keyword>
<keyword evidence="6" id="KW-0732">Signal</keyword>